<gene>
    <name evidence="3" type="ORF">M011DRAFT_449004</name>
</gene>
<sequence>MKLPTLLTPLLPLIAAQSSTPAPYTDAKSGITFNAYVNPSNGYFFGLALPENITGNTDFIATLGGRGSGWSGVSLGGGMLNKLLVVAWPSSAGGMGGAAPVVSSFRKTSQFGSPPVATGSFTQTPIANGTYTNSTHWTYTFLCSNCIQNDGTTFRASDTTASIGWALNTQAPAQRANAASSVAKHSAQGQVVFDLTKAKSGLFATWKGYTGATTGTGTVGRRFEA</sequence>
<keyword evidence="4" id="KW-1185">Reference proteome</keyword>
<dbReference type="PANTHER" id="PTHR47190">
    <property type="entry name" value="DEHYDROGENASE, PUTATIVE-RELATED"/>
    <property type="match status" value="1"/>
</dbReference>
<dbReference type="InterPro" id="IPR015920">
    <property type="entry name" value="Cellobiose_DH-like_cyt"/>
</dbReference>
<evidence type="ECO:0000313" key="4">
    <source>
        <dbReference type="Proteomes" id="UP000799440"/>
    </source>
</evidence>
<evidence type="ECO:0000256" key="1">
    <source>
        <dbReference type="SAM" id="SignalP"/>
    </source>
</evidence>
<evidence type="ECO:0000259" key="2">
    <source>
        <dbReference type="Pfam" id="PF16010"/>
    </source>
</evidence>
<evidence type="ECO:0000313" key="3">
    <source>
        <dbReference type="EMBL" id="KAF2744717.1"/>
    </source>
</evidence>
<name>A0A6A6V675_9PLEO</name>
<dbReference type="InterPro" id="IPR053208">
    <property type="entry name" value="GMC_Oxidoreductase_CD"/>
</dbReference>
<dbReference type="PANTHER" id="PTHR47190:SF4">
    <property type="entry name" value="DEHYDROGENASE, PUTATIVE-RELATED"/>
    <property type="match status" value="1"/>
</dbReference>
<dbReference type="EMBL" id="MU006587">
    <property type="protein sequence ID" value="KAF2744717.1"/>
    <property type="molecule type" value="Genomic_DNA"/>
</dbReference>
<proteinExistence type="predicted"/>
<feature type="chain" id="PRO_5025406203" evidence="1">
    <location>
        <begin position="17"/>
        <end position="225"/>
    </location>
</feature>
<dbReference type="SUPFAM" id="SSF49344">
    <property type="entry name" value="CBD9-like"/>
    <property type="match status" value="1"/>
</dbReference>
<dbReference type="Proteomes" id="UP000799440">
    <property type="component" value="Unassembled WGS sequence"/>
</dbReference>
<reference evidence="3" key="1">
    <citation type="journal article" date="2020" name="Stud. Mycol.">
        <title>101 Dothideomycetes genomes: a test case for predicting lifestyles and emergence of pathogens.</title>
        <authorList>
            <person name="Haridas S."/>
            <person name="Albert R."/>
            <person name="Binder M."/>
            <person name="Bloem J."/>
            <person name="Labutti K."/>
            <person name="Salamov A."/>
            <person name="Andreopoulos B."/>
            <person name="Baker S."/>
            <person name="Barry K."/>
            <person name="Bills G."/>
            <person name="Bluhm B."/>
            <person name="Cannon C."/>
            <person name="Castanera R."/>
            <person name="Culley D."/>
            <person name="Daum C."/>
            <person name="Ezra D."/>
            <person name="Gonzalez J."/>
            <person name="Henrissat B."/>
            <person name="Kuo A."/>
            <person name="Liang C."/>
            <person name="Lipzen A."/>
            <person name="Lutzoni F."/>
            <person name="Magnuson J."/>
            <person name="Mondo S."/>
            <person name="Nolan M."/>
            <person name="Ohm R."/>
            <person name="Pangilinan J."/>
            <person name="Park H.-J."/>
            <person name="Ramirez L."/>
            <person name="Alfaro M."/>
            <person name="Sun H."/>
            <person name="Tritt A."/>
            <person name="Yoshinaga Y."/>
            <person name="Zwiers L.-H."/>
            <person name="Turgeon B."/>
            <person name="Goodwin S."/>
            <person name="Spatafora J."/>
            <person name="Crous P."/>
            <person name="Grigoriev I."/>
        </authorList>
    </citation>
    <scope>NUCLEOTIDE SEQUENCE</scope>
    <source>
        <strain evidence="3">CBS 119925</strain>
    </source>
</reference>
<accession>A0A6A6V675</accession>
<feature type="domain" description="Cellobiose dehydrogenase-like cytochrome" evidence="2">
    <location>
        <begin position="24"/>
        <end position="204"/>
    </location>
</feature>
<organism evidence="3 4">
    <name type="scientific">Sporormia fimetaria CBS 119925</name>
    <dbReference type="NCBI Taxonomy" id="1340428"/>
    <lineage>
        <taxon>Eukaryota</taxon>
        <taxon>Fungi</taxon>
        <taxon>Dikarya</taxon>
        <taxon>Ascomycota</taxon>
        <taxon>Pezizomycotina</taxon>
        <taxon>Dothideomycetes</taxon>
        <taxon>Pleosporomycetidae</taxon>
        <taxon>Pleosporales</taxon>
        <taxon>Sporormiaceae</taxon>
        <taxon>Sporormia</taxon>
    </lineage>
</organism>
<dbReference type="OrthoDB" id="413885at2759"/>
<dbReference type="Pfam" id="PF16010">
    <property type="entry name" value="CDH-cyt"/>
    <property type="match status" value="1"/>
</dbReference>
<keyword evidence="1" id="KW-0732">Signal</keyword>
<dbReference type="CDD" id="cd09630">
    <property type="entry name" value="CDH_like_cytochrome"/>
    <property type="match status" value="1"/>
</dbReference>
<feature type="signal peptide" evidence="1">
    <location>
        <begin position="1"/>
        <end position="16"/>
    </location>
</feature>
<protein>
    <submittedName>
        <fullName evidence="3">Iron reductase domain protein</fullName>
    </submittedName>
</protein>
<dbReference type="AlphaFoldDB" id="A0A6A6V675"/>
<dbReference type="Gene3D" id="2.60.40.1210">
    <property type="entry name" value="Cellobiose dehydrogenase, cytochrome domain"/>
    <property type="match status" value="1"/>
</dbReference>